<dbReference type="InterPro" id="IPR029197">
    <property type="entry name" value="CKAP2_C"/>
</dbReference>
<comment type="similarity">
    <text evidence="2">Belongs to the CKAP2 family.</text>
</comment>
<accession>A0AA97L3F4</accession>
<feature type="region of interest" description="Disordered" evidence="6">
    <location>
        <begin position="1"/>
        <end position="26"/>
    </location>
</feature>
<keyword evidence="3" id="KW-0963">Cytoplasm</keyword>
<keyword evidence="5" id="KW-0206">Cytoskeleton</keyword>
<dbReference type="RefSeq" id="XP_054838567.1">
    <property type="nucleotide sequence ID" value="XM_054982592.1"/>
</dbReference>
<dbReference type="GO" id="GO:0007026">
    <property type="term" value="P:negative regulation of microtubule depolymerization"/>
    <property type="evidence" value="ECO:0007669"/>
    <property type="project" value="TreeGrafter"/>
</dbReference>
<dbReference type="KEGG" id="emc:129331913"/>
<evidence type="ECO:0000256" key="2">
    <source>
        <dbReference type="ARBA" id="ARBA00009468"/>
    </source>
</evidence>
<evidence type="ECO:0000256" key="4">
    <source>
        <dbReference type="ARBA" id="ARBA00022553"/>
    </source>
</evidence>
<comment type="subcellular location">
    <subcellularLocation>
        <location evidence="1">Cytoplasm</location>
        <location evidence="1">Cytoskeleton</location>
    </subcellularLocation>
</comment>
<proteinExistence type="inferred from homology"/>
<evidence type="ECO:0000259" key="7">
    <source>
        <dbReference type="Pfam" id="PF15297"/>
    </source>
</evidence>
<sequence>MSVEMNLPEKTLPMKQDMENKENADSSTWDQVTFALEKGLAFPPSLNSSLKVKQTTGAINCSPDAITASAVPKVEPAETKNQHMSFSQTFLHKKSTKDRQLKTATQNSSVHLPERRVLGSYRGKIVSSKINSFRKAVENDGRKNSLAAPAKPVVKTDPTKDRVTNTVNASKPVSMPSLQTKPPVKVSVGQPKPILNQEKPSIKTTSVNKEATWKMPSKNWTPVLKTVSYNAPNSEQRLKKAVPPRNRIGALAGSVSETHGTKCVVTSKTVGNRQSTLHQSAEARRTQLAEWQASKGKVLKKPHAPLQTDARHTIEPQQTVKEPVESFWAAIAEEDEQQLFSDTVNKTLTECLCLIEKGCSTDKIHSTLEELILSVPEAKKLAKYWVCRMHLEQLGTLEKVMAVYEEAILAGAQPKDELRNALTDVLKDIKNIPKSDGECKKKETIPSCTVEANFNEEKVDVQPYNNKEASLTEECSKPEQESVVGNEEQSQTPAACKKEQNVTESQKNGVLEFKTPENNVGSYLIKYNVSTTPSLESMKKKLQCENSSSAVMDLKLLTPVRRSRRLQKKVCKLPEMLKDHNPCVSSLEQLGELGDEAVAFVYRPNSALHKVLEGQDNVTL</sequence>
<keyword evidence="4" id="KW-0597">Phosphoprotein</keyword>
<name>A0AA97L3F4_EUBMA</name>
<dbReference type="AlphaFoldDB" id="A0AA97L3F4"/>
<evidence type="ECO:0000256" key="6">
    <source>
        <dbReference type="SAM" id="MobiDB-lite"/>
    </source>
</evidence>
<protein>
    <submittedName>
        <fullName evidence="9 10">Cytoskeleton-associated protein 2</fullName>
    </submittedName>
</protein>
<dbReference type="RefSeq" id="XP_054838586.1">
    <property type="nucleotide sequence ID" value="XM_054982611.1"/>
</dbReference>
<dbReference type="InterPro" id="IPR026165">
    <property type="entry name" value="CKAP2_fam"/>
</dbReference>
<dbReference type="GO" id="GO:0015630">
    <property type="term" value="C:microtubule cytoskeleton"/>
    <property type="evidence" value="ECO:0007669"/>
    <property type="project" value="TreeGrafter"/>
</dbReference>
<organism evidence="8 10">
    <name type="scientific">Eublepharis macularius</name>
    <name type="common">Leopard gecko</name>
    <name type="synonym">Cyrtodactylus macularius</name>
    <dbReference type="NCBI Taxonomy" id="481883"/>
    <lineage>
        <taxon>Eukaryota</taxon>
        <taxon>Metazoa</taxon>
        <taxon>Chordata</taxon>
        <taxon>Craniata</taxon>
        <taxon>Vertebrata</taxon>
        <taxon>Euteleostomi</taxon>
        <taxon>Lepidosauria</taxon>
        <taxon>Squamata</taxon>
        <taxon>Bifurcata</taxon>
        <taxon>Gekkota</taxon>
        <taxon>Eublepharidae</taxon>
        <taxon>Eublepharinae</taxon>
        <taxon>Eublepharis</taxon>
    </lineage>
</organism>
<evidence type="ECO:0000256" key="3">
    <source>
        <dbReference type="ARBA" id="ARBA00022490"/>
    </source>
</evidence>
<dbReference type="GeneID" id="129331913"/>
<dbReference type="PANTHER" id="PTHR16076:SF8">
    <property type="entry name" value="CYTOSKELETON-ASSOCIATED PROTEIN 2"/>
    <property type="match status" value="1"/>
</dbReference>
<evidence type="ECO:0000313" key="9">
    <source>
        <dbReference type="RefSeq" id="XP_054838567.1"/>
    </source>
</evidence>
<dbReference type="RefSeq" id="XP_054838577.1">
    <property type="nucleotide sequence ID" value="XM_054982602.1"/>
</dbReference>
<evidence type="ECO:0000313" key="10">
    <source>
        <dbReference type="RefSeq" id="XP_054838577.1"/>
    </source>
</evidence>
<gene>
    <name evidence="9 10 11" type="primary">CKAP2</name>
</gene>
<feature type="domain" description="Cytoskeleton-associated protein 2 C-terminal" evidence="7">
    <location>
        <begin position="262"/>
        <end position="608"/>
    </location>
</feature>
<dbReference type="PANTHER" id="PTHR16076">
    <property type="entry name" value="CYTOSKELETON ASSOCIATED PROTEIN 2-RELATED"/>
    <property type="match status" value="1"/>
</dbReference>
<reference evidence="9 10" key="1">
    <citation type="submission" date="2025-04" db="UniProtKB">
        <authorList>
            <consortium name="RefSeq"/>
        </authorList>
    </citation>
    <scope>IDENTIFICATION</scope>
    <source>
        <tissue evidence="9 10">Blood</tissue>
    </source>
</reference>
<evidence type="ECO:0000313" key="11">
    <source>
        <dbReference type="RefSeq" id="XP_054838586.1"/>
    </source>
</evidence>
<dbReference type="CTD" id="26586"/>
<dbReference type="Pfam" id="PF15297">
    <property type="entry name" value="CKAP2_C"/>
    <property type="match status" value="1"/>
</dbReference>
<feature type="region of interest" description="Disordered" evidence="6">
    <location>
        <begin position="144"/>
        <end position="196"/>
    </location>
</feature>
<keyword evidence="8" id="KW-1185">Reference proteome</keyword>
<feature type="region of interest" description="Disordered" evidence="6">
    <location>
        <begin position="471"/>
        <end position="501"/>
    </location>
</feature>
<feature type="compositionally biased region" description="Polar residues" evidence="6">
    <location>
        <begin position="164"/>
        <end position="180"/>
    </location>
</feature>
<evidence type="ECO:0000256" key="1">
    <source>
        <dbReference type="ARBA" id="ARBA00004245"/>
    </source>
</evidence>
<evidence type="ECO:0000256" key="5">
    <source>
        <dbReference type="ARBA" id="ARBA00023212"/>
    </source>
</evidence>
<evidence type="ECO:0000313" key="8">
    <source>
        <dbReference type="Proteomes" id="UP001190640"/>
    </source>
</evidence>
<dbReference type="Proteomes" id="UP001190640">
    <property type="component" value="Chromosome 1"/>
</dbReference>